<organism evidence="4 5">
    <name type="scientific">Kutzneria kofuensis</name>
    <dbReference type="NCBI Taxonomy" id="103725"/>
    <lineage>
        <taxon>Bacteria</taxon>
        <taxon>Bacillati</taxon>
        <taxon>Actinomycetota</taxon>
        <taxon>Actinomycetes</taxon>
        <taxon>Pseudonocardiales</taxon>
        <taxon>Pseudonocardiaceae</taxon>
        <taxon>Kutzneria</taxon>
    </lineage>
</organism>
<dbReference type="RefSeq" id="WP_184858887.1">
    <property type="nucleotide sequence ID" value="NZ_BAAAWY010000008.1"/>
</dbReference>
<dbReference type="GO" id="GO:0016787">
    <property type="term" value="F:hydrolase activity"/>
    <property type="evidence" value="ECO:0007669"/>
    <property type="project" value="UniProtKB-UniRule"/>
</dbReference>
<comment type="caution">
    <text evidence="4">The sequence shown here is derived from an EMBL/GenBank/DDBJ whole genome shotgun (WGS) entry which is preliminary data.</text>
</comment>
<keyword evidence="2" id="KW-0442">Lipid degradation</keyword>
<dbReference type="AlphaFoldDB" id="A0A7W9KC55"/>
<dbReference type="Proteomes" id="UP000585638">
    <property type="component" value="Unassembled WGS sequence"/>
</dbReference>
<evidence type="ECO:0000256" key="2">
    <source>
        <dbReference type="PROSITE-ProRule" id="PRU01161"/>
    </source>
</evidence>
<name>A0A7W9KC55_9PSEU</name>
<keyword evidence="1 2" id="KW-0443">Lipid metabolism</keyword>
<evidence type="ECO:0000313" key="4">
    <source>
        <dbReference type="EMBL" id="MBB5889811.1"/>
    </source>
</evidence>
<dbReference type="CDD" id="cd07207">
    <property type="entry name" value="Pat_ExoU_VipD_like"/>
    <property type="match status" value="1"/>
</dbReference>
<accession>A0A7W9KC55</accession>
<feature type="active site" description="Proton acceptor" evidence="2">
    <location>
        <position position="204"/>
    </location>
</feature>
<feature type="domain" description="PNPLA" evidence="3">
    <location>
        <begin position="8"/>
        <end position="217"/>
    </location>
</feature>
<feature type="active site" description="Nucleophile" evidence="2">
    <location>
        <position position="41"/>
    </location>
</feature>
<dbReference type="InterPro" id="IPR002641">
    <property type="entry name" value="PNPLA_dom"/>
</dbReference>
<dbReference type="PANTHER" id="PTHR46394">
    <property type="entry name" value="ANNEXIN"/>
    <property type="match status" value="1"/>
</dbReference>
<feature type="short sequence motif" description="DGA/G" evidence="2">
    <location>
        <begin position="204"/>
        <end position="206"/>
    </location>
</feature>
<dbReference type="GO" id="GO:0016042">
    <property type="term" value="P:lipid catabolic process"/>
    <property type="evidence" value="ECO:0007669"/>
    <property type="project" value="UniProtKB-UniRule"/>
</dbReference>
<dbReference type="EMBL" id="JACHIR010000001">
    <property type="protein sequence ID" value="MBB5889811.1"/>
    <property type="molecule type" value="Genomic_DNA"/>
</dbReference>
<reference evidence="4 5" key="1">
    <citation type="submission" date="2020-08" db="EMBL/GenBank/DDBJ databases">
        <title>Sequencing the genomes of 1000 actinobacteria strains.</title>
        <authorList>
            <person name="Klenk H.-P."/>
        </authorList>
    </citation>
    <scope>NUCLEOTIDE SEQUENCE [LARGE SCALE GENOMIC DNA]</scope>
    <source>
        <strain evidence="4 5">DSM 43851</strain>
    </source>
</reference>
<dbReference type="PROSITE" id="PS51635">
    <property type="entry name" value="PNPLA"/>
    <property type="match status" value="1"/>
</dbReference>
<dbReference type="SUPFAM" id="SSF52151">
    <property type="entry name" value="FabD/lysophospholipase-like"/>
    <property type="match status" value="1"/>
</dbReference>
<evidence type="ECO:0000259" key="3">
    <source>
        <dbReference type="PROSITE" id="PS51635"/>
    </source>
</evidence>
<gene>
    <name evidence="4" type="ORF">BJ998_001007</name>
</gene>
<dbReference type="InterPro" id="IPR052580">
    <property type="entry name" value="Lipid_Hydrolase"/>
</dbReference>
<evidence type="ECO:0000313" key="5">
    <source>
        <dbReference type="Proteomes" id="UP000585638"/>
    </source>
</evidence>
<dbReference type="InterPro" id="IPR016035">
    <property type="entry name" value="Acyl_Trfase/lysoPLipase"/>
</dbReference>
<keyword evidence="5" id="KW-1185">Reference proteome</keyword>
<dbReference type="Pfam" id="PF01734">
    <property type="entry name" value="Patatin"/>
    <property type="match status" value="1"/>
</dbReference>
<dbReference type="Gene3D" id="3.40.1090.10">
    <property type="entry name" value="Cytosolic phospholipase A2 catalytic domain"/>
    <property type="match status" value="2"/>
</dbReference>
<feature type="short sequence motif" description="GXSXG" evidence="2">
    <location>
        <begin position="39"/>
        <end position="43"/>
    </location>
</feature>
<protein>
    <submittedName>
        <fullName evidence="4">NTE family protein</fullName>
    </submittedName>
</protein>
<evidence type="ECO:0000256" key="1">
    <source>
        <dbReference type="ARBA" id="ARBA00023098"/>
    </source>
</evidence>
<feature type="short sequence motif" description="GXGXXG" evidence="2">
    <location>
        <begin position="12"/>
        <end position="17"/>
    </location>
</feature>
<sequence>MATKNVDLVVQGGGVKGIAALGAILPLYDAGYRFHRIAGTSAGAIVAALVAAYQRAGEDLHKLEPVMREMEYAAFKDDTVLERVAGNVGRGIELLLHDGMYSGDYLYEWLEPLLQAVGVTTFGDLRLDDPDGSMYEYQAYSLVVAATDLSRQVLVRLPWDYDQYDQPAGEQRIVDAVRASMSYPFFFRPYQFTTGKGDQVTWVDGGLLANFPVTLFDRNDGRAPRWPTWAVRISATPPFVDKPITSALGEAKGMIDTFLSVSNNQYHLDDEGIGRRTIAVDTTEVSSMDFGMTREQAQLLFDRGLAAGKAFLDKMNG</sequence>
<proteinExistence type="predicted"/>
<dbReference type="PANTHER" id="PTHR46394:SF1">
    <property type="entry name" value="PNPLA DOMAIN-CONTAINING PROTEIN"/>
    <property type="match status" value="1"/>
</dbReference>
<keyword evidence="2" id="KW-0378">Hydrolase</keyword>